<proteinExistence type="predicted"/>
<dbReference type="InterPro" id="IPR000210">
    <property type="entry name" value="BTB/POZ_dom"/>
</dbReference>
<reference evidence="3" key="2">
    <citation type="submission" date="2023-06" db="EMBL/GenBank/DDBJ databases">
        <authorList>
            <consortium name="Lawrence Berkeley National Laboratory"/>
            <person name="Haridas S."/>
            <person name="Hensen N."/>
            <person name="Bonometti L."/>
            <person name="Westerberg I."/>
            <person name="Brannstrom I.O."/>
            <person name="Guillou S."/>
            <person name="Cros-Aarteil S."/>
            <person name="Calhoun S."/>
            <person name="Kuo A."/>
            <person name="Mondo S."/>
            <person name="Pangilinan J."/>
            <person name="Riley R."/>
            <person name="Labutti K."/>
            <person name="Andreopoulos B."/>
            <person name="Lipzen A."/>
            <person name="Chen C."/>
            <person name="Yanf M."/>
            <person name="Daum C."/>
            <person name="Ng V."/>
            <person name="Clum A."/>
            <person name="Steindorff A."/>
            <person name="Ohm R."/>
            <person name="Martin F."/>
            <person name="Silar P."/>
            <person name="Natvig D."/>
            <person name="Lalanne C."/>
            <person name="Gautier V."/>
            <person name="Ament-Velasquez S.L."/>
            <person name="Kruys A."/>
            <person name="Hutchinson M.I."/>
            <person name="Powell A.J."/>
            <person name="Barry K."/>
            <person name="Miller A.N."/>
            <person name="Grigoriev I.V."/>
            <person name="Debuchy R."/>
            <person name="Gladieux P."/>
            <person name="Thoren M.H."/>
            <person name="Johannesson H."/>
        </authorList>
    </citation>
    <scope>NUCLEOTIDE SEQUENCE</scope>
    <source>
        <strain evidence="3">CBS 118394</strain>
    </source>
</reference>
<evidence type="ECO:0000313" key="4">
    <source>
        <dbReference type="Proteomes" id="UP001283341"/>
    </source>
</evidence>
<dbReference type="SMART" id="SM00225">
    <property type="entry name" value="BTB"/>
    <property type="match status" value="1"/>
</dbReference>
<gene>
    <name evidence="3" type="ORF">B0H66DRAFT_523601</name>
</gene>
<dbReference type="AlphaFoldDB" id="A0AAE0HWG1"/>
<accession>A0AAE0HWG1</accession>
<reference evidence="3" key="1">
    <citation type="journal article" date="2023" name="Mol. Phylogenet. Evol.">
        <title>Genome-scale phylogeny and comparative genomics of the fungal order Sordariales.</title>
        <authorList>
            <person name="Hensen N."/>
            <person name="Bonometti L."/>
            <person name="Westerberg I."/>
            <person name="Brannstrom I.O."/>
            <person name="Guillou S."/>
            <person name="Cros-Aarteil S."/>
            <person name="Calhoun S."/>
            <person name="Haridas S."/>
            <person name="Kuo A."/>
            <person name="Mondo S."/>
            <person name="Pangilinan J."/>
            <person name="Riley R."/>
            <person name="LaButti K."/>
            <person name="Andreopoulos B."/>
            <person name="Lipzen A."/>
            <person name="Chen C."/>
            <person name="Yan M."/>
            <person name="Daum C."/>
            <person name="Ng V."/>
            <person name="Clum A."/>
            <person name="Steindorff A."/>
            <person name="Ohm R.A."/>
            <person name="Martin F."/>
            <person name="Silar P."/>
            <person name="Natvig D.O."/>
            <person name="Lalanne C."/>
            <person name="Gautier V."/>
            <person name="Ament-Velasquez S.L."/>
            <person name="Kruys A."/>
            <person name="Hutchinson M.I."/>
            <person name="Powell A.J."/>
            <person name="Barry K."/>
            <person name="Miller A.N."/>
            <person name="Grigoriev I.V."/>
            <person name="Debuchy R."/>
            <person name="Gladieux P."/>
            <person name="Hiltunen Thoren M."/>
            <person name="Johannesson H."/>
        </authorList>
    </citation>
    <scope>NUCLEOTIDE SEQUENCE</scope>
    <source>
        <strain evidence="3">CBS 118394</strain>
    </source>
</reference>
<keyword evidence="4" id="KW-1185">Reference proteome</keyword>
<dbReference type="PANTHER" id="PTHR47843">
    <property type="entry name" value="BTB DOMAIN-CONTAINING PROTEIN-RELATED"/>
    <property type="match status" value="1"/>
</dbReference>
<dbReference type="InterPro" id="IPR011333">
    <property type="entry name" value="SKP1/BTB/POZ_sf"/>
</dbReference>
<feature type="region of interest" description="Disordered" evidence="1">
    <location>
        <begin position="270"/>
        <end position="300"/>
    </location>
</feature>
<dbReference type="Proteomes" id="UP001283341">
    <property type="component" value="Unassembled WGS sequence"/>
</dbReference>
<dbReference type="CDD" id="cd18186">
    <property type="entry name" value="BTB_POZ_ZBTB_KLHL-like"/>
    <property type="match status" value="1"/>
</dbReference>
<evidence type="ECO:0000313" key="3">
    <source>
        <dbReference type="EMBL" id="KAK3314183.1"/>
    </source>
</evidence>
<dbReference type="EMBL" id="JAUEDM010000007">
    <property type="protein sequence ID" value="KAK3314183.1"/>
    <property type="molecule type" value="Genomic_DNA"/>
</dbReference>
<dbReference type="Gene3D" id="3.30.710.10">
    <property type="entry name" value="Potassium Channel Kv1.1, Chain A"/>
    <property type="match status" value="1"/>
</dbReference>
<dbReference type="SUPFAM" id="SSF54695">
    <property type="entry name" value="POZ domain"/>
    <property type="match status" value="1"/>
</dbReference>
<name>A0AAE0HWG1_9PEZI</name>
<evidence type="ECO:0000256" key="1">
    <source>
        <dbReference type="SAM" id="MobiDB-lite"/>
    </source>
</evidence>
<feature type="domain" description="BTB" evidence="2">
    <location>
        <begin position="19"/>
        <end position="87"/>
    </location>
</feature>
<comment type="caution">
    <text evidence="3">The sequence shown here is derived from an EMBL/GenBank/DDBJ whole genome shotgun (WGS) entry which is preliminary data.</text>
</comment>
<organism evidence="3 4">
    <name type="scientific">Apodospora peruviana</name>
    <dbReference type="NCBI Taxonomy" id="516989"/>
    <lineage>
        <taxon>Eukaryota</taxon>
        <taxon>Fungi</taxon>
        <taxon>Dikarya</taxon>
        <taxon>Ascomycota</taxon>
        <taxon>Pezizomycotina</taxon>
        <taxon>Sordariomycetes</taxon>
        <taxon>Sordariomycetidae</taxon>
        <taxon>Sordariales</taxon>
        <taxon>Lasiosphaeriaceae</taxon>
        <taxon>Apodospora</taxon>
    </lineage>
</organism>
<feature type="compositionally biased region" description="Low complexity" evidence="1">
    <location>
        <begin position="282"/>
        <end position="294"/>
    </location>
</feature>
<dbReference type="PANTHER" id="PTHR47843:SF5">
    <property type="entry name" value="BTB_POZ DOMAIN PROTEIN"/>
    <property type="match status" value="1"/>
</dbReference>
<dbReference type="Pfam" id="PF00651">
    <property type="entry name" value="BTB"/>
    <property type="match status" value="1"/>
</dbReference>
<protein>
    <submittedName>
        <fullName evidence="3">BTB/POZ protein</fullName>
    </submittedName>
</protein>
<dbReference type="PROSITE" id="PS50097">
    <property type="entry name" value="BTB"/>
    <property type="match status" value="1"/>
</dbReference>
<evidence type="ECO:0000259" key="2">
    <source>
        <dbReference type="PROSITE" id="PS50097"/>
    </source>
</evidence>
<sequence length="300" mass="32755">MENPFRSADEQLLDSGLFADVVVKCGERTWKLHKNILCTRSKWFDAALNGNFAEANSREISLSDEHGEDAVDWVIRYVYTGVCDIPTLRPGTKTNFVTCYEVYTVADYFGLPALVRIALDALAAEFDARLPRLQLQGERPDYLDELFDAIELVYQHVPVPDTNRPHSPLRAAFLGFSFAARFVLVNIPAFRSFVRSSPAAAAFFLDMSLAGLDAGDYVAQLPEAHCTICRNKPALPRADKAYFTHVAPQKSHLLTACSNCAVKKGLPPPMQDWSGKNPETEGAAAVAAAADDGVPSTGGG</sequence>